<keyword evidence="5" id="KW-1185">Reference proteome</keyword>
<dbReference type="HOGENOM" id="CLU_101141_7_2_6"/>
<gene>
    <name evidence="4" type="ORF">DKK76_07345</name>
    <name evidence="3" type="ORF">FPB0191_01503</name>
</gene>
<dbReference type="AlphaFoldDB" id="A0A0A7S188"/>
<protein>
    <submittedName>
        <fullName evidence="4">Acyl-CoA thioesterase YbgC</fullName>
    </submittedName>
    <submittedName>
        <fullName evidence="3">Tol-pal system-associated acyl-CoA thioesterase</fullName>
        <ecNumber evidence="3">3.1.2.-</ecNumber>
    </submittedName>
</protein>
<dbReference type="CDD" id="cd00586">
    <property type="entry name" value="4HBT"/>
    <property type="match status" value="1"/>
</dbReference>
<evidence type="ECO:0000256" key="2">
    <source>
        <dbReference type="ARBA" id="ARBA00022801"/>
    </source>
</evidence>
<dbReference type="PANTHER" id="PTHR31793">
    <property type="entry name" value="4-HYDROXYBENZOYL-COA THIOESTERASE FAMILY MEMBER"/>
    <property type="match status" value="1"/>
</dbReference>
<dbReference type="GO" id="GO:0047617">
    <property type="term" value="F:fatty acyl-CoA hydrolase activity"/>
    <property type="evidence" value="ECO:0007669"/>
    <property type="project" value="TreeGrafter"/>
</dbReference>
<evidence type="ECO:0000313" key="5">
    <source>
        <dbReference type="Proteomes" id="UP000030901"/>
    </source>
</evidence>
<dbReference type="Proteomes" id="UP000247838">
    <property type="component" value="Unassembled WGS sequence"/>
</dbReference>
<dbReference type="InterPro" id="IPR014166">
    <property type="entry name" value="Tol-Pal_acyl-CoA_thioesterase"/>
</dbReference>
<dbReference type="InterPro" id="IPR050563">
    <property type="entry name" value="4-hydroxybenzoyl-CoA_TE"/>
</dbReference>
<dbReference type="PROSITE" id="PS01328">
    <property type="entry name" value="4HBCOA_THIOESTERASE"/>
    <property type="match status" value="1"/>
</dbReference>
<dbReference type="SUPFAM" id="SSF54637">
    <property type="entry name" value="Thioesterase/thiol ester dehydrase-isomerase"/>
    <property type="match status" value="1"/>
</dbReference>
<dbReference type="InterPro" id="IPR029069">
    <property type="entry name" value="HotDog_dom_sf"/>
</dbReference>
<dbReference type="FunFam" id="3.10.129.10:FF:000004">
    <property type="entry name" value="Tol-pal system-associated acyl-CoA thioesterase"/>
    <property type="match status" value="1"/>
</dbReference>
<dbReference type="EC" id="3.1.2.-" evidence="3"/>
<proteinExistence type="inferred from homology"/>
<dbReference type="NCBIfam" id="NF008065">
    <property type="entry name" value="PRK10800.1"/>
    <property type="match status" value="1"/>
</dbReference>
<accession>A0A0A7S188</accession>
<evidence type="ECO:0000313" key="4">
    <source>
        <dbReference type="EMBL" id="PXY94803.1"/>
    </source>
</evidence>
<dbReference type="STRING" id="1267021.FPB0191_01503"/>
<reference evidence="4 6" key="2">
    <citation type="submission" date="2018-05" db="EMBL/GenBank/DDBJ databases">
        <title>Reference genomes for bee gut microbiota database.</title>
        <authorList>
            <person name="Ellegaard K.M."/>
        </authorList>
    </citation>
    <scope>NUCLEOTIDE SEQUENCE [LARGE SCALE GENOMIC DNA]</scope>
    <source>
        <strain evidence="4 6">ESL0167</strain>
    </source>
</reference>
<dbReference type="OrthoDB" id="9808429at2"/>
<dbReference type="Gene3D" id="3.10.129.10">
    <property type="entry name" value="Hotdog Thioesterase"/>
    <property type="match status" value="1"/>
</dbReference>
<dbReference type="Proteomes" id="UP000030901">
    <property type="component" value="Chromosome"/>
</dbReference>
<dbReference type="InterPro" id="IPR006684">
    <property type="entry name" value="YbgC/YbaW"/>
</dbReference>
<keyword evidence="2 3" id="KW-0378">Hydrolase</keyword>
<dbReference type="Pfam" id="PF13279">
    <property type="entry name" value="4HBT_2"/>
    <property type="match status" value="1"/>
</dbReference>
<evidence type="ECO:0000313" key="3">
    <source>
        <dbReference type="EMBL" id="AJA45320.1"/>
    </source>
</evidence>
<dbReference type="NCBIfam" id="TIGR00051">
    <property type="entry name" value="YbgC/FadM family acyl-CoA thioesterase"/>
    <property type="match status" value="1"/>
</dbReference>
<name>A0A0A7S188_FRIPE</name>
<dbReference type="InterPro" id="IPR008272">
    <property type="entry name" value="HB-CoA_thioesterase_AS"/>
</dbReference>
<dbReference type="RefSeq" id="WP_039105051.1">
    <property type="nucleotide sequence ID" value="NZ_CALYQC010000003.1"/>
</dbReference>
<dbReference type="PANTHER" id="PTHR31793:SF37">
    <property type="entry name" value="ACYL-COA THIOESTER HYDROLASE YBGC"/>
    <property type="match status" value="1"/>
</dbReference>
<comment type="similarity">
    <text evidence="1">Belongs to the 4-hydroxybenzoyl-CoA thioesterase family.</text>
</comment>
<dbReference type="EMBL" id="CP009056">
    <property type="protein sequence ID" value="AJA45320.1"/>
    <property type="molecule type" value="Genomic_DNA"/>
</dbReference>
<organism evidence="3 5">
    <name type="scientific">Frischella perrara</name>
    <dbReference type="NCBI Taxonomy" id="1267021"/>
    <lineage>
        <taxon>Bacteria</taxon>
        <taxon>Pseudomonadati</taxon>
        <taxon>Pseudomonadota</taxon>
        <taxon>Gammaproteobacteria</taxon>
        <taxon>Orbales</taxon>
        <taxon>Orbaceae</taxon>
        <taxon>Frischella</taxon>
    </lineage>
</organism>
<evidence type="ECO:0000313" key="6">
    <source>
        <dbReference type="Proteomes" id="UP000247838"/>
    </source>
</evidence>
<dbReference type="PIRSF" id="PIRSF003230">
    <property type="entry name" value="YbgC"/>
    <property type="match status" value="1"/>
</dbReference>
<sequence length="132" mass="15536">MKEFDWPIRIYYEDTDAGGVVYHARYLAFYERARTEMLRQSNIQQQTLLEQARIAFVVKNMNINYLLPARLDDLLIVRSQVVSVRKASLTFKQQIIDEVNRVYNEAEVLIACVDLNKNKPCVFPKLFISEFL</sequence>
<dbReference type="KEGG" id="fpp:FPB0191_01503"/>
<reference evidence="3 5" key="1">
    <citation type="journal article" date="2014" name="Appl. Environ. Microbiol.">
        <title>Gut symbionts from distinct hosts exhibit genotoxic activity via divergent colibactin biosynthetic pathways.</title>
        <authorList>
            <person name="Engel P."/>
            <person name="Vizcaino M.I."/>
            <person name="Crawford J.M."/>
        </authorList>
    </citation>
    <scope>NUCLEOTIDE SEQUENCE [LARGE SCALE GENOMIC DNA]</scope>
    <source>
        <strain evidence="3 5">PEB0191</strain>
    </source>
</reference>
<evidence type="ECO:0000256" key="1">
    <source>
        <dbReference type="ARBA" id="ARBA00005953"/>
    </source>
</evidence>
<dbReference type="NCBIfam" id="TIGR02799">
    <property type="entry name" value="thio_ybgC"/>
    <property type="match status" value="1"/>
</dbReference>
<dbReference type="EMBL" id="QGLM01000017">
    <property type="protein sequence ID" value="PXY94803.1"/>
    <property type="molecule type" value="Genomic_DNA"/>
</dbReference>